<organism evidence="3 4">
    <name type="scientific">Microvirga brassicacearum</name>
    <dbReference type="NCBI Taxonomy" id="2580413"/>
    <lineage>
        <taxon>Bacteria</taxon>
        <taxon>Pseudomonadati</taxon>
        <taxon>Pseudomonadota</taxon>
        <taxon>Alphaproteobacteria</taxon>
        <taxon>Hyphomicrobiales</taxon>
        <taxon>Methylobacteriaceae</taxon>
        <taxon>Microvirga</taxon>
    </lineage>
</organism>
<dbReference type="RefSeq" id="WP_150947241.1">
    <property type="nucleotide sequence ID" value="NZ_VCMV01000035.1"/>
</dbReference>
<protein>
    <submittedName>
        <fullName evidence="3">Siderophore-iron reductase FhuF</fullName>
    </submittedName>
</protein>
<dbReference type="Proteomes" id="UP000325684">
    <property type="component" value="Unassembled WGS sequence"/>
</dbReference>
<dbReference type="InterPro" id="IPR008090">
    <property type="entry name" value="Fe_iron_reduct"/>
</dbReference>
<dbReference type="GO" id="GO:0003824">
    <property type="term" value="F:catalytic activity"/>
    <property type="evidence" value="ECO:0007669"/>
    <property type="project" value="UniProtKB-ARBA"/>
</dbReference>
<evidence type="ECO:0000259" key="2">
    <source>
        <dbReference type="Pfam" id="PF11575"/>
    </source>
</evidence>
<comment type="caution">
    <text evidence="3">The sequence shown here is derived from an EMBL/GenBank/DDBJ whole genome shotgun (WGS) entry which is preliminary data.</text>
</comment>
<gene>
    <name evidence="3" type="primary">fhuF</name>
    <name evidence="3" type="ORF">FEZ63_18560</name>
</gene>
<evidence type="ECO:0000313" key="4">
    <source>
        <dbReference type="Proteomes" id="UP000325684"/>
    </source>
</evidence>
<dbReference type="InterPro" id="IPR022770">
    <property type="entry name" value="IucA/IucC-like_C"/>
</dbReference>
<dbReference type="NCBIfam" id="TIGR03951">
    <property type="entry name" value="Fe_III_red_FhuF"/>
    <property type="match status" value="1"/>
</dbReference>
<dbReference type="PRINTS" id="PR01714">
    <property type="entry name" value="2FE2SRDCTASE"/>
</dbReference>
<evidence type="ECO:0000259" key="1">
    <source>
        <dbReference type="Pfam" id="PF06276"/>
    </source>
</evidence>
<dbReference type="Pfam" id="PF06276">
    <property type="entry name" value="FhuF"/>
    <property type="match status" value="1"/>
</dbReference>
<proteinExistence type="predicted"/>
<dbReference type="GO" id="GO:0051537">
    <property type="term" value="F:2 iron, 2 sulfur cluster binding"/>
    <property type="evidence" value="ECO:0007669"/>
    <property type="project" value="InterPro"/>
</dbReference>
<dbReference type="AlphaFoldDB" id="A0A5N3P6Y5"/>
<dbReference type="InterPro" id="IPR024726">
    <property type="entry name" value="FhuF_C"/>
</dbReference>
<feature type="domain" description="Ferric siderophore reductase C-terminal" evidence="2">
    <location>
        <begin position="213"/>
        <end position="234"/>
    </location>
</feature>
<name>A0A5N3P6Y5_9HYPH</name>
<sequence length="249" mass="27613">MISSLAPCFTGAFLWYKDGLALASEHGSSIRGSDLLDGRVTSELMSRYAATYPGGDRRALVSMWTQWHFGALVIPTTAAATLLDRNLPVELDRVGIALHHDGRTASIVLPDGGEACRLSVADRFARLFDGHIDPLIEHFAHHFGMSKRLLWTNAATVFEWTLQQAAAFDNASPVALAEGRALLESQFQGCGRRNPMQGAVQWHQRDEQAVRRRKVCCLRYLLPGMEDCGDLCPLPQEALQRTKKHEVCK</sequence>
<dbReference type="OrthoDB" id="8993954at2"/>
<accession>A0A5N3P6Y5</accession>
<evidence type="ECO:0000313" key="3">
    <source>
        <dbReference type="EMBL" id="KAB0265473.1"/>
    </source>
</evidence>
<feature type="domain" description="Aerobactin siderophore biosynthesis IucA/IucC-like C-terminal" evidence="1">
    <location>
        <begin position="62"/>
        <end position="208"/>
    </location>
</feature>
<dbReference type="Pfam" id="PF11575">
    <property type="entry name" value="FhuF_C"/>
    <property type="match status" value="1"/>
</dbReference>
<dbReference type="EMBL" id="VCMV01000035">
    <property type="protein sequence ID" value="KAB0265473.1"/>
    <property type="molecule type" value="Genomic_DNA"/>
</dbReference>
<reference evidence="3 4" key="1">
    <citation type="journal article" date="2019" name="Microorganisms">
        <title>Genome Insights into the Novel Species Microvirga brassicacearum, a Rapeseed Endophyte with Biotechnological Potential.</title>
        <authorList>
            <person name="Jimenez-Gomez A."/>
            <person name="Saati-Santamaria Z."/>
            <person name="Igual J.M."/>
            <person name="Rivas R."/>
            <person name="Mateos P.F."/>
            <person name="Garcia-Fraile P."/>
        </authorList>
    </citation>
    <scope>NUCLEOTIDE SEQUENCE [LARGE SCALE GENOMIC DNA]</scope>
    <source>
        <strain evidence="3 4">CDVBN77</strain>
    </source>
</reference>
<keyword evidence="4" id="KW-1185">Reference proteome</keyword>